<dbReference type="AlphaFoldDB" id="A0A022RYF6"/>
<comment type="subunit">
    <text evidence="3 8">Homodimer and heterodimers.</text>
</comment>
<evidence type="ECO:0000256" key="5">
    <source>
        <dbReference type="ARBA" id="ARBA00022692"/>
    </source>
</evidence>
<comment type="caution">
    <text evidence="8">Lacks conserved residue(s) required for the propagation of feature annotation.</text>
</comment>
<accession>A0A022RYF6</accession>
<reference evidence="11 12" key="1">
    <citation type="journal article" date="2013" name="Proc. Natl. Acad. Sci. U.S.A.">
        <title>Fine-scale variation in meiotic recombination in Mimulus inferred from population shotgun sequencing.</title>
        <authorList>
            <person name="Hellsten U."/>
            <person name="Wright K.M."/>
            <person name="Jenkins J."/>
            <person name="Shu S."/>
            <person name="Yuan Y."/>
            <person name="Wessler S.R."/>
            <person name="Schmutz J."/>
            <person name="Willis J.H."/>
            <person name="Rokhsar D.S."/>
        </authorList>
    </citation>
    <scope>NUCLEOTIDE SEQUENCE [LARGE SCALE GENOMIC DNA]</scope>
    <source>
        <strain evidence="12">cv. DUN x IM62</strain>
    </source>
</reference>
<feature type="region of interest" description="Disordered" evidence="9">
    <location>
        <begin position="147"/>
        <end position="187"/>
    </location>
</feature>
<keyword evidence="12" id="KW-1185">Reference proteome</keyword>
<feature type="compositionally biased region" description="Polar residues" evidence="9">
    <location>
        <begin position="89"/>
        <end position="104"/>
    </location>
</feature>
<feature type="transmembrane region" description="Helical" evidence="8">
    <location>
        <begin position="200"/>
        <end position="220"/>
    </location>
</feature>
<comment type="similarity">
    <text evidence="2 8">Belongs to the Casparian strip membrane proteins (CASP) family.</text>
</comment>
<evidence type="ECO:0000313" key="12">
    <source>
        <dbReference type="Proteomes" id="UP000030748"/>
    </source>
</evidence>
<evidence type="ECO:0000256" key="1">
    <source>
        <dbReference type="ARBA" id="ARBA00004651"/>
    </source>
</evidence>
<dbReference type="Proteomes" id="UP000030748">
    <property type="component" value="Unassembled WGS sequence"/>
</dbReference>
<organism evidence="11 12">
    <name type="scientific">Erythranthe guttata</name>
    <name type="common">Yellow monkey flower</name>
    <name type="synonym">Mimulus guttatus</name>
    <dbReference type="NCBI Taxonomy" id="4155"/>
    <lineage>
        <taxon>Eukaryota</taxon>
        <taxon>Viridiplantae</taxon>
        <taxon>Streptophyta</taxon>
        <taxon>Embryophyta</taxon>
        <taxon>Tracheophyta</taxon>
        <taxon>Spermatophyta</taxon>
        <taxon>Magnoliopsida</taxon>
        <taxon>eudicotyledons</taxon>
        <taxon>Gunneridae</taxon>
        <taxon>Pentapetalae</taxon>
        <taxon>asterids</taxon>
        <taxon>lamiids</taxon>
        <taxon>Lamiales</taxon>
        <taxon>Phrymaceae</taxon>
        <taxon>Erythranthe</taxon>
    </lineage>
</organism>
<proteinExistence type="inferred from homology"/>
<evidence type="ECO:0000256" key="7">
    <source>
        <dbReference type="ARBA" id="ARBA00023136"/>
    </source>
</evidence>
<keyword evidence="7 8" id="KW-0472">Membrane</keyword>
<dbReference type="EMBL" id="KI630210">
    <property type="protein sequence ID" value="EYU44743.1"/>
    <property type="molecule type" value="Genomic_DNA"/>
</dbReference>
<feature type="transmembrane region" description="Helical" evidence="8">
    <location>
        <begin position="321"/>
        <end position="343"/>
    </location>
</feature>
<feature type="compositionally biased region" description="Polar residues" evidence="9">
    <location>
        <begin position="64"/>
        <end position="78"/>
    </location>
</feature>
<dbReference type="InterPro" id="IPR006702">
    <property type="entry name" value="CASP_dom"/>
</dbReference>
<evidence type="ECO:0000256" key="8">
    <source>
        <dbReference type="RuleBase" id="RU361233"/>
    </source>
</evidence>
<feature type="domain" description="Casparian strip membrane protein" evidence="10">
    <location>
        <begin position="193"/>
        <end position="330"/>
    </location>
</feature>
<keyword evidence="4 8" id="KW-1003">Cell membrane</keyword>
<evidence type="ECO:0000259" key="10">
    <source>
        <dbReference type="Pfam" id="PF04535"/>
    </source>
</evidence>
<evidence type="ECO:0000256" key="2">
    <source>
        <dbReference type="ARBA" id="ARBA00007651"/>
    </source>
</evidence>
<feature type="region of interest" description="Disordered" evidence="9">
    <location>
        <begin position="1"/>
        <end position="115"/>
    </location>
</feature>
<evidence type="ECO:0000256" key="3">
    <source>
        <dbReference type="ARBA" id="ARBA00011489"/>
    </source>
</evidence>
<evidence type="ECO:0000256" key="6">
    <source>
        <dbReference type="ARBA" id="ARBA00022989"/>
    </source>
</evidence>
<feature type="compositionally biased region" description="Polar residues" evidence="9">
    <location>
        <begin position="8"/>
        <end position="19"/>
    </location>
</feature>
<keyword evidence="5 8" id="KW-0812">Transmembrane</keyword>
<dbReference type="eggNOG" id="ENOG502QW75">
    <property type="taxonomic scope" value="Eukaryota"/>
</dbReference>
<dbReference type="PANTHER" id="PTHR33573">
    <property type="entry name" value="CASP-LIKE PROTEIN 4A4"/>
    <property type="match status" value="1"/>
</dbReference>
<protein>
    <recommendedName>
        <fullName evidence="8">CASP-like protein</fullName>
    </recommendedName>
</protein>
<name>A0A022RYF6_ERYGU</name>
<evidence type="ECO:0000256" key="9">
    <source>
        <dbReference type="SAM" id="MobiDB-lite"/>
    </source>
</evidence>
<keyword evidence="6 8" id="KW-1133">Transmembrane helix</keyword>
<sequence length="348" mass="37900">MEKKRQISLLNSHQPTNETGFIEKIMETQIKQQPILAVDSSDSPPHSKRNSGDHILLSPPLGSPENSPPGSHKQNSGGHISLSPPENSPARSSLSSDHTAVNHSPENKPPPPAAVVRRDVFKGPTENAIVLQEPMAVVNMAVLEEEQPPSPPKAAATKTDPGIGVAEGGGGSGRRRVRPRPPPSILNRGKREKMVKKAALGFRVFGFLFCLLSLSVMAADRNQGWAIDSFNRYKEFRYCISVNVIGFLYSGAQACDLSYYLATGKYIVHQQPQLRHYFDFGVDQIIAYLLISASSSATIRIDDWQLNWGKDKFPDMATASVSMSFLAFVALAANSLISGYSLCTSKSI</sequence>
<dbReference type="GO" id="GO:0005886">
    <property type="term" value="C:plasma membrane"/>
    <property type="evidence" value="ECO:0007669"/>
    <property type="project" value="UniProtKB-SubCell"/>
</dbReference>
<dbReference type="PANTHER" id="PTHR33573:SF38">
    <property type="entry name" value="CASP-LIKE PROTEIN 4A1"/>
    <property type="match status" value="1"/>
</dbReference>
<dbReference type="Pfam" id="PF04535">
    <property type="entry name" value="CASP_dom"/>
    <property type="match status" value="1"/>
</dbReference>
<evidence type="ECO:0000256" key="4">
    <source>
        <dbReference type="ARBA" id="ARBA00022475"/>
    </source>
</evidence>
<comment type="subcellular location">
    <subcellularLocation>
        <location evidence="1 8">Cell membrane</location>
        <topology evidence="1 8">Multi-pass membrane protein</topology>
    </subcellularLocation>
</comment>
<dbReference type="STRING" id="4155.A0A022RYF6"/>
<evidence type="ECO:0000313" key="11">
    <source>
        <dbReference type="EMBL" id="EYU44743.1"/>
    </source>
</evidence>
<gene>
    <name evidence="11" type="ORF">MIMGU_mgv1a009259mg</name>
</gene>
<feature type="compositionally biased region" description="Low complexity" evidence="9">
    <location>
        <begin position="153"/>
        <end position="164"/>
    </location>
</feature>